<accession>A0A2R6QUH4</accession>
<keyword evidence="2" id="KW-1185">Reference proteome</keyword>
<sequence length="483" mass="54017">MHSRSQAAPPSSPIQIDEVLRHVRSQPGVPPGMPFRVLVMGRANSGKTTILRRVGGAEDPLVRRFDQAPPIHKKAFNLLRSQGVSPKDAIRQAPSRARKFFEEELRPRVQQTKYPPSRCITLSDPYGSKSIAYLVQYLVAWFCVATFDRTDDKVLPLIARITKKVMDTRDGIGNHKYEYWDPSNFHAGWTLAGSMPRTDAEHDVVANIMVLTASMSSLKSLRLSHTFLTHLPIPAETLIILERASWEKGLLATKINIALRSFDRSASRISDAIDLAVSGGFKEQTTEEQRVKWLYGVVCKNLLEPPDDSTSSLIARITKHVMDVRPGKEYRYTFWDLAYCYAGRSLAGALLATDAERDPNIMVLIASALQLTRFPCATYRRTTEILIVMERASWERGPLATKVDIALGVYKTSKSRISRNIESAVSRSHENSTSRRRKCKESSGYTELCAIANQVLTTEERHTDSATGALSRGSQLDAGYYSV</sequence>
<dbReference type="Proteomes" id="UP000186601">
    <property type="component" value="Unassembled WGS sequence"/>
</dbReference>
<evidence type="ECO:0000313" key="1">
    <source>
        <dbReference type="EMBL" id="PSS15392.1"/>
    </source>
</evidence>
<dbReference type="EMBL" id="MLYV02000311">
    <property type="protein sequence ID" value="PSS15392.1"/>
    <property type="molecule type" value="Genomic_DNA"/>
</dbReference>
<evidence type="ECO:0008006" key="3">
    <source>
        <dbReference type="Google" id="ProtNLM"/>
    </source>
</evidence>
<protein>
    <recommendedName>
        <fullName evidence="3">G domain-containing protein</fullName>
    </recommendedName>
</protein>
<name>A0A2R6QUH4_9APHY</name>
<dbReference type="OrthoDB" id="3172613at2759"/>
<dbReference type="AlphaFoldDB" id="A0A2R6QUH4"/>
<evidence type="ECO:0000313" key="2">
    <source>
        <dbReference type="Proteomes" id="UP000186601"/>
    </source>
</evidence>
<dbReference type="InterPro" id="IPR027417">
    <property type="entry name" value="P-loop_NTPase"/>
</dbReference>
<reference evidence="1 2" key="1">
    <citation type="submission" date="2018-02" db="EMBL/GenBank/DDBJ databases">
        <title>Genome sequence of the basidiomycete white-rot fungus Phlebia centrifuga.</title>
        <authorList>
            <person name="Granchi Z."/>
            <person name="Peng M."/>
            <person name="de Vries R.P."/>
            <person name="Hilden K."/>
            <person name="Makela M.R."/>
            <person name="Grigoriev I."/>
            <person name="Riley R."/>
        </authorList>
    </citation>
    <scope>NUCLEOTIDE SEQUENCE [LARGE SCALE GENOMIC DNA]</scope>
    <source>
        <strain evidence="1 2">FBCC195</strain>
    </source>
</reference>
<proteinExistence type="predicted"/>
<organism evidence="1 2">
    <name type="scientific">Hermanssonia centrifuga</name>
    <dbReference type="NCBI Taxonomy" id="98765"/>
    <lineage>
        <taxon>Eukaryota</taxon>
        <taxon>Fungi</taxon>
        <taxon>Dikarya</taxon>
        <taxon>Basidiomycota</taxon>
        <taxon>Agaricomycotina</taxon>
        <taxon>Agaricomycetes</taxon>
        <taxon>Polyporales</taxon>
        <taxon>Meruliaceae</taxon>
        <taxon>Hermanssonia</taxon>
    </lineage>
</organism>
<comment type="caution">
    <text evidence="1">The sequence shown here is derived from an EMBL/GenBank/DDBJ whole genome shotgun (WGS) entry which is preliminary data.</text>
</comment>
<gene>
    <name evidence="1" type="ORF">PHLCEN_2v3268</name>
</gene>
<dbReference type="SUPFAM" id="SSF52540">
    <property type="entry name" value="P-loop containing nucleoside triphosphate hydrolases"/>
    <property type="match status" value="1"/>
</dbReference>